<dbReference type="PROSITE" id="PS50004">
    <property type="entry name" value="C2"/>
    <property type="match status" value="1"/>
</dbReference>
<dbReference type="GO" id="GO:0006887">
    <property type="term" value="P:exocytosis"/>
    <property type="evidence" value="ECO:0007669"/>
    <property type="project" value="UniProtKB-KW"/>
</dbReference>
<dbReference type="InterPro" id="IPR010439">
    <property type="entry name" value="MUN_dom"/>
</dbReference>
<dbReference type="EMBL" id="JARQWQ010000010">
    <property type="protein sequence ID" value="KAK2569238.1"/>
    <property type="molecule type" value="Genomic_DNA"/>
</dbReference>
<comment type="caution">
    <text evidence="12">The sequence shown here is derived from an EMBL/GenBank/DDBJ whole genome shotgun (WGS) entry which is preliminary data.</text>
</comment>
<gene>
    <name evidence="12" type="ORF">P5673_006142</name>
</gene>
<comment type="similarity">
    <text evidence="4">Belongs to the unc-13 family.</text>
</comment>
<accession>A0AAD9VC94</accession>
<feature type="domain" description="MHD2" evidence="11">
    <location>
        <begin position="707"/>
        <end position="826"/>
    </location>
</feature>
<dbReference type="SMART" id="SM00239">
    <property type="entry name" value="C2"/>
    <property type="match status" value="1"/>
</dbReference>
<dbReference type="InterPro" id="IPR014770">
    <property type="entry name" value="Munc13_1"/>
</dbReference>
<name>A0AAD9VC94_ACRCE</name>
<keyword evidence="5" id="KW-0268">Exocytosis</keyword>
<comment type="subcellular location">
    <subcellularLocation>
        <location evidence="2">Cytoplasm</location>
    </subcellularLocation>
    <subcellularLocation>
        <location evidence="3">Late endosome</location>
    </subcellularLocation>
    <subcellularLocation>
        <location evidence="1">Recycling endosome</location>
    </subcellularLocation>
</comment>
<keyword evidence="6" id="KW-0963">Cytoplasm</keyword>
<protein>
    <submittedName>
        <fullName evidence="12">BAI1-associated protein 3</fullName>
    </submittedName>
</protein>
<evidence type="ECO:0000313" key="12">
    <source>
        <dbReference type="EMBL" id="KAK2569238.1"/>
    </source>
</evidence>
<proteinExistence type="inferred from homology"/>
<evidence type="ECO:0000256" key="5">
    <source>
        <dbReference type="ARBA" id="ARBA00022483"/>
    </source>
</evidence>
<evidence type="ECO:0000259" key="9">
    <source>
        <dbReference type="PROSITE" id="PS50004"/>
    </source>
</evidence>
<evidence type="ECO:0000256" key="4">
    <source>
        <dbReference type="ARBA" id="ARBA00005823"/>
    </source>
</evidence>
<dbReference type="Gene3D" id="1.10.357.50">
    <property type="match status" value="1"/>
</dbReference>
<dbReference type="InterPro" id="IPR014772">
    <property type="entry name" value="Munc13_dom-2"/>
</dbReference>
<evidence type="ECO:0000256" key="7">
    <source>
        <dbReference type="ARBA" id="ARBA00022753"/>
    </source>
</evidence>
<evidence type="ECO:0000256" key="2">
    <source>
        <dbReference type="ARBA" id="ARBA00004496"/>
    </source>
</evidence>
<feature type="domain" description="C2" evidence="9">
    <location>
        <begin position="128"/>
        <end position="312"/>
    </location>
</feature>
<dbReference type="InterPro" id="IPR052095">
    <property type="entry name" value="UNC-13_domain"/>
</dbReference>
<dbReference type="PANTHER" id="PTHR45999:SF4">
    <property type="entry name" value="UNC-13-4A, ISOFORM B"/>
    <property type="match status" value="1"/>
</dbReference>
<dbReference type="InterPro" id="IPR035892">
    <property type="entry name" value="C2_domain_sf"/>
</dbReference>
<evidence type="ECO:0000256" key="3">
    <source>
        <dbReference type="ARBA" id="ARBA00004603"/>
    </source>
</evidence>
<dbReference type="Pfam" id="PF06292">
    <property type="entry name" value="MUN"/>
    <property type="match status" value="1"/>
</dbReference>
<dbReference type="Gene3D" id="1.20.58.1100">
    <property type="match status" value="1"/>
</dbReference>
<dbReference type="PROSITE" id="PS51258">
    <property type="entry name" value="MHD1"/>
    <property type="match status" value="1"/>
</dbReference>
<dbReference type="Proteomes" id="UP001249851">
    <property type="component" value="Unassembled WGS sequence"/>
</dbReference>
<dbReference type="PANTHER" id="PTHR45999">
    <property type="entry name" value="UNC-13-4A, ISOFORM B"/>
    <property type="match status" value="1"/>
</dbReference>
<dbReference type="Pfam" id="PF00168">
    <property type="entry name" value="C2"/>
    <property type="match status" value="1"/>
</dbReference>
<evidence type="ECO:0000259" key="11">
    <source>
        <dbReference type="PROSITE" id="PS51259"/>
    </source>
</evidence>
<reference evidence="12" key="2">
    <citation type="journal article" date="2023" name="Science">
        <title>Genomic signatures of disease resistance in endangered staghorn corals.</title>
        <authorList>
            <person name="Vollmer S.V."/>
            <person name="Selwyn J.D."/>
            <person name="Despard B.A."/>
            <person name="Roesel C.L."/>
        </authorList>
    </citation>
    <scope>NUCLEOTIDE SEQUENCE</scope>
    <source>
        <strain evidence="12">K2</strain>
    </source>
</reference>
<keyword evidence="13" id="KW-1185">Reference proteome</keyword>
<dbReference type="GO" id="GO:0055037">
    <property type="term" value="C:recycling endosome"/>
    <property type="evidence" value="ECO:0007669"/>
    <property type="project" value="UniProtKB-SubCell"/>
</dbReference>
<dbReference type="InterPro" id="IPR000008">
    <property type="entry name" value="C2_dom"/>
</dbReference>
<dbReference type="PROSITE" id="PS51259">
    <property type="entry name" value="MHD2"/>
    <property type="match status" value="1"/>
</dbReference>
<feature type="domain" description="MHD1" evidence="10">
    <location>
        <begin position="490"/>
        <end position="610"/>
    </location>
</feature>
<organism evidence="12 13">
    <name type="scientific">Acropora cervicornis</name>
    <name type="common">Staghorn coral</name>
    <dbReference type="NCBI Taxonomy" id="6130"/>
    <lineage>
        <taxon>Eukaryota</taxon>
        <taxon>Metazoa</taxon>
        <taxon>Cnidaria</taxon>
        <taxon>Anthozoa</taxon>
        <taxon>Hexacorallia</taxon>
        <taxon>Scleractinia</taxon>
        <taxon>Astrocoeniina</taxon>
        <taxon>Acroporidae</taxon>
        <taxon>Acropora</taxon>
    </lineage>
</organism>
<evidence type="ECO:0000313" key="13">
    <source>
        <dbReference type="Proteomes" id="UP001249851"/>
    </source>
</evidence>
<keyword evidence="7" id="KW-0967">Endosome</keyword>
<sequence>MSSEEAYETEEKRERFRNSRKLGQCQKLSDTHRALYLEGLTPLDRNSDKKKFHKPRGLMMSFHVQDIVNENDDVNSTNEDESGDAEVLPPVAAEATLTEKQAYCSNSLPIQPQREALYCELLYTAIHQLGAKEISGELCHGSLFVYAQESPTCIMKVEVIEARNLEAKDANGLSDPYCMLGLMTDDHIPEEKIKLARKKSRTVRDVLDEDLILVTKVKENTLNPVWNESFTMDCDDKEVLTEGDNKISQIKGFSGVGRYTITCTHEGPMYFKDVMQSARKSTCHPDDNIDDFLGFVEIPVKEIPSNGIDKWFKLEGRSAKSRVRGDCHIKITLTTGKRPDIPDEIKHLYPTALDIYCAFLREFINYDCRNRKECDIKKYSGLLCPQAEFILHQHALQNEINRLQQASVQWSLFSRQHWLRPMKYSSLNVMLLKIHDSWKSGELSQREELSLMKSLNTFKENCWRLLMKHREIFPVTDKGKLRRLMNLLENQPLVGTRLFMPGNNLAQRSDNMYALDDYHGWFKQSAMRWFDIAQVKAKERIRKAVELDQILRIDETVNHSTSAIDAVGCFQQIREFWKKIAWPDPTGSYVFVMQITNEICSNASYYADLLFQKLCVMLNDIEYMRLWIKSLPQSLDWEDVINALVSAHGEKGGNHARASMENMLSGADDDMLNKIGVAVTNIGQRMGVDIKRLVFQLSNAPDHIPAEEAVGGLLKYLDDDLVVLNTSVVKSVFKRILQSIWEIVLQNFHNAIKTRAMKTEIFYRRQHEALETLVDTLEVRKLTALELIQLFFAEKCDEQEKVEEKYGAVTFKAFYDTSNRKLQVEGEFPIVYK</sequence>
<evidence type="ECO:0000256" key="1">
    <source>
        <dbReference type="ARBA" id="ARBA00004172"/>
    </source>
</evidence>
<dbReference type="GO" id="GO:0099503">
    <property type="term" value="C:secretory vesicle"/>
    <property type="evidence" value="ECO:0007669"/>
    <property type="project" value="TreeGrafter"/>
</dbReference>
<dbReference type="AlphaFoldDB" id="A0AAD9VC94"/>
<evidence type="ECO:0000259" key="10">
    <source>
        <dbReference type="PROSITE" id="PS51258"/>
    </source>
</evidence>
<dbReference type="SUPFAM" id="SSF49562">
    <property type="entry name" value="C2 domain (Calcium/lipid-binding domain, CaLB)"/>
    <property type="match status" value="1"/>
</dbReference>
<dbReference type="GO" id="GO:0005770">
    <property type="term" value="C:late endosome"/>
    <property type="evidence" value="ECO:0007669"/>
    <property type="project" value="UniProtKB-SubCell"/>
</dbReference>
<reference evidence="12" key="1">
    <citation type="journal article" date="2023" name="G3 (Bethesda)">
        <title>Whole genome assembly and annotation of the endangered Caribbean coral Acropora cervicornis.</title>
        <authorList>
            <person name="Selwyn J.D."/>
            <person name="Vollmer S.V."/>
        </authorList>
    </citation>
    <scope>NUCLEOTIDE SEQUENCE</scope>
    <source>
        <strain evidence="12">K2</strain>
    </source>
</reference>
<dbReference type="Gene3D" id="2.60.40.150">
    <property type="entry name" value="C2 domain"/>
    <property type="match status" value="1"/>
</dbReference>
<feature type="region of interest" description="Disordered" evidence="8">
    <location>
        <begin position="1"/>
        <end position="21"/>
    </location>
</feature>
<evidence type="ECO:0000256" key="6">
    <source>
        <dbReference type="ARBA" id="ARBA00022490"/>
    </source>
</evidence>
<evidence type="ECO:0000256" key="8">
    <source>
        <dbReference type="SAM" id="MobiDB-lite"/>
    </source>
</evidence>